<gene>
    <name evidence="2" type="ORF">GCK72_016544</name>
</gene>
<dbReference type="KEGG" id="crq:GCK72_016544"/>
<proteinExistence type="predicted"/>
<comment type="caution">
    <text evidence="2">The sequence shown here is derived from an EMBL/GenBank/DDBJ whole genome shotgun (WGS) entry which is preliminary data.</text>
</comment>
<evidence type="ECO:0000256" key="1">
    <source>
        <dbReference type="SAM" id="Phobius"/>
    </source>
</evidence>
<dbReference type="GeneID" id="9814612"/>
<protein>
    <submittedName>
        <fullName evidence="2">Uncharacterized protein</fullName>
    </submittedName>
</protein>
<keyword evidence="1" id="KW-1133">Transmembrane helix</keyword>
<dbReference type="EMBL" id="WUAV01000005">
    <property type="protein sequence ID" value="KAF1749999.1"/>
    <property type="molecule type" value="Genomic_DNA"/>
</dbReference>
<reference evidence="2 3" key="1">
    <citation type="submission" date="2019-12" db="EMBL/GenBank/DDBJ databases">
        <title>Chromosome-level assembly of the Caenorhabditis remanei genome.</title>
        <authorList>
            <person name="Teterina A.A."/>
            <person name="Willis J.H."/>
            <person name="Phillips P.C."/>
        </authorList>
    </citation>
    <scope>NUCLEOTIDE SEQUENCE [LARGE SCALE GENOMIC DNA]</scope>
    <source>
        <strain evidence="2 3">PX506</strain>
        <tissue evidence="2">Whole organism</tissue>
    </source>
</reference>
<name>A0A6A5G669_CAERE</name>
<feature type="transmembrane region" description="Helical" evidence="1">
    <location>
        <begin position="44"/>
        <end position="70"/>
    </location>
</feature>
<evidence type="ECO:0000313" key="3">
    <source>
        <dbReference type="Proteomes" id="UP000483820"/>
    </source>
</evidence>
<keyword evidence="1" id="KW-0472">Membrane</keyword>
<dbReference type="AlphaFoldDB" id="A0A6A5G669"/>
<organism evidence="2 3">
    <name type="scientific">Caenorhabditis remanei</name>
    <name type="common">Caenorhabditis vulgaris</name>
    <dbReference type="NCBI Taxonomy" id="31234"/>
    <lineage>
        <taxon>Eukaryota</taxon>
        <taxon>Metazoa</taxon>
        <taxon>Ecdysozoa</taxon>
        <taxon>Nematoda</taxon>
        <taxon>Chromadorea</taxon>
        <taxon>Rhabditida</taxon>
        <taxon>Rhabditina</taxon>
        <taxon>Rhabditomorpha</taxon>
        <taxon>Rhabditoidea</taxon>
        <taxon>Rhabditidae</taxon>
        <taxon>Peloderinae</taxon>
        <taxon>Caenorhabditis</taxon>
    </lineage>
</organism>
<keyword evidence="1" id="KW-0812">Transmembrane</keyword>
<dbReference type="Proteomes" id="UP000483820">
    <property type="component" value="Chromosome V"/>
</dbReference>
<evidence type="ECO:0000313" key="2">
    <source>
        <dbReference type="EMBL" id="KAF1749999.1"/>
    </source>
</evidence>
<sequence>MTLVKKILNILRDHCTPILLRPKKFRDMNKEQRNEAIRDATFRIISFLLLPFISAMLFSFAVSILSGMLINEIITKALGSYESQKSLRRGCVVLSGSTVLGASLLFCLNYLIPAIYRFFGSFIGLA</sequence>
<accession>A0A6A5G669</accession>
<dbReference type="RefSeq" id="XP_003100422.2">
    <property type="nucleotide sequence ID" value="XM_003100374.2"/>
</dbReference>
<feature type="transmembrane region" description="Helical" evidence="1">
    <location>
        <begin position="91"/>
        <end position="112"/>
    </location>
</feature>
<dbReference type="CTD" id="9814612"/>